<name>A0ABN4HYK9_9BURK</name>
<accession>A0ABN4HYK9</accession>
<dbReference type="Proteomes" id="UP000063429">
    <property type="component" value="Chromosome"/>
</dbReference>
<organism evidence="1 2">
    <name type="scientific">Herbaspirillum hiltneri N3</name>
    <dbReference type="NCBI Taxonomy" id="1262470"/>
    <lineage>
        <taxon>Bacteria</taxon>
        <taxon>Pseudomonadati</taxon>
        <taxon>Pseudomonadota</taxon>
        <taxon>Betaproteobacteria</taxon>
        <taxon>Burkholderiales</taxon>
        <taxon>Oxalobacteraceae</taxon>
        <taxon>Herbaspirillum</taxon>
    </lineage>
</organism>
<gene>
    <name evidence="1" type="ORF">F506_14765</name>
</gene>
<evidence type="ECO:0000313" key="1">
    <source>
        <dbReference type="EMBL" id="AKZ63759.1"/>
    </source>
</evidence>
<sequence>MWIIIGAIALPIAAALFFQLLQAMNLVPESNEDFIFIEAAELAEQQTDATARNNAFVAAVNIQVPVKDF</sequence>
<proteinExistence type="predicted"/>
<dbReference type="EMBL" id="CP011409">
    <property type="protein sequence ID" value="AKZ63759.1"/>
    <property type="molecule type" value="Genomic_DNA"/>
</dbReference>
<dbReference type="RefSeq" id="WP_053198619.1">
    <property type="nucleotide sequence ID" value="NZ_CP011409.1"/>
</dbReference>
<protein>
    <submittedName>
        <fullName evidence="1">Uncharacterized protein</fullName>
    </submittedName>
</protein>
<keyword evidence="2" id="KW-1185">Reference proteome</keyword>
<reference evidence="2" key="1">
    <citation type="journal article" date="2015" name="Genome Announc.">
        <title>Complete Genome Sequence of Herbaspirillum hiltneri N3 (DSM 17495), Isolated from Surface-Sterilized Wheat Roots.</title>
        <authorList>
            <person name="Guizelini D."/>
            <person name="Saizaki P.M."/>
            <person name="Coimbra N.A."/>
            <person name="Weiss V.A."/>
            <person name="Faoro H."/>
            <person name="Sfeir M.Z."/>
            <person name="Baura V.A."/>
            <person name="Monteiro R.A."/>
            <person name="Chubatsu L.S."/>
            <person name="Souza E.M."/>
            <person name="Cruz L.M."/>
            <person name="Pedrosa F.O."/>
            <person name="Raittz R.T."/>
            <person name="Marchaukoski J.N."/>
            <person name="Steffens M.B."/>
        </authorList>
    </citation>
    <scope>NUCLEOTIDE SEQUENCE [LARGE SCALE GENOMIC DNA]</scope>
    <source>
        <strain evidence="2">N3</strain>
    </source>
</reference>
<evidence type="ECO:0000313" key="2">
    <source>
        <dbReference type="Proteomes" id="UP000063429"/>
    </source>
</evidence>